<comment type="caution">
    <text evidence="1">The sequence shown here is derived from an EMBL/GenBank/DDBJ whole genome shotgun (WGS) entry which is preliminary data.</text>
</comment>
<name>A0A8J4FT30_9CHLO</name>
<organism evidence="1 2">
    <name type="scientific">Volvox reticuliferus</name>
    <dbReference type="NCBI Taxonomy" id="1737510"/>
    <lineage>
        <taxon>Eukaryota</taxon>
        <taxon>Viridiplantae</taxon>
        <taxon>Chlorophyta</taxon>
        <taxon>core chlorophytes</taxon>
        <taxon>Chlorophyceae</taxon>
        <taxon>CS clade</taxon>
        <taxon>Chlamydomonadales</taxon>
        <taxon>Volvocaceae</taxon>
        <taxon>Volvox</taxon>
    </lineage>
</organism>
<proteinExistence type="predicted"/>
<protein>
    <submittedName>
        <fullName evidence="1">Uncharacterized protein</fullName>
    </submittedName>
</protein>
<dbReference type="EMBL" id="BNCP01000026">
    <property type="protein sequence ID" value="GIL83219.1"/>
    <property type="molecule type" value="Genomic_DNA"/>
</dbReference>
<evidence type="ECO:0000313" key="1">
    <source>
        <dbReference type="EMBL" id="GIL83219.1"/>
    </source>
</evidence>
<keyword evidence="2" id="KW-1185">Reference proteome</keyword>
<dbReference type="AlphaFoldDB" id="A0A8J4FT30"/>
<feature type="non-terminal residue" evidence="1">
    <location>
        <position position="110"/>
    </location>
</feature>
<gene>
    <name evidence="1" type="ORF">Vretifemale_12078</name>
</gene>
<sequence>PSLGAGRDSMLSVDADRALLWRAPANVDPSEGSAVAALPALLLSRTGSVLSEFPISIRVAGPGIVRSGNRGRLRRCGIPRAGNPAPGGCLISPPSSVASRNWRQECIGCT</sequence>
<reference evidence="1" key="1">
    <citation type="journal article" date="2021" name="Proc. Natl. Acad. Sci. U.S.A.">
        <title>Three genomes in the algal genus Volvox reveal the fate of a haploid sex-determining region after a transition to homothallism.</title>
        <authorList>
            <person name="Yamamoto K."/>
            <person name="Hamaji T."/>
            <person name="Kawai-Toyooka H."/>
            <person name="Matsuzaki R."/>
            <person name="Takahashi F."/>
            <person name="Nishimura Y."/>
            <person name="Kawachi M."/>
            <person name="Noguchi H."/>
            <person name="Minakuchi Y."/>
            <person name="Umen J.G."/>
            <person name="Toyoda A."/>
            <person name="Nozaki H."/>
        </authorList>
    </citation>
    <scope>NUCLEOTIDE SEQUENCE</scope>
    <source>
        <strain evidence="1">NIES-3786</strain>
    </source>
</reference>
<dbReference type="Proteomes" id="UP000747110">
    <property type="component" value="Unassembled WGS sequence"/>
</dbReference>
<accession>A0A8J4FT30</accession>
<evidence type="ECO:0000313" key="2">
    <source>
        <dbReference type="Proteomes" id="UP000747110"/>
    </source>
</evidence>